<dbReference type="InterPro" id="IPR016024">
    <property type="entry name" value="ARM-type_fold"/>
</dbReference>
<gene>
    <name evidence="3" type="ORF">EHS24_006449</name>
</gene>
<comment type="caution">
    <text evidence="3">The sequence shown here is derived from an EMBL/GenBank/DDBJ whole genome shotgun (WGS) entry which is preliminary data.</text>
</comment>
<dbReference type="Pfam" id="PF02020">
    <property type="entry name" value="W2"/>
    <property type="match status" value="1"/>
</dbReference>
<keyword evidence="4" id="KW-1185">Reference proteome</keyword>
<accession>A0A427Y1N8</accession>
<dbReference type="PROSITE" id="PS51363">
    <property type="entry name" value="W2"/>
    <property type="match status" value="1"/>
</dbReference>
<reference evidence="3 4" key="1">
    <citation type="submission" date="2018-11" db="EMBL/GenBank/DDBJ databases">
        <title>Genome sequence of Apiotrichum porosum DSM 27194.</title>
        <authorList>
            <person name="Aliyu H."/>
            <person name="Gorte O."/>
            <person name="Ochsenreither K."/>
        </authorList>
    </citation>
    <scope>NUCLEOTIDE SEQUENCE [LARGE SCALE GENOMIC DNA]</scope>
    <source>
        <strain evidence="3 4">DSM 27194</strain>
    </source>
</reference>
<dbReference type="InterPro" id="IPR057397">
    <property type="entry name" value="HEAT_5MP1_2"/>
</dbReference>
<proteinExistence type="predicted"/>
<dbReference type="InterPro" id="IPR003307">
    <property type="entry name" value="W2_domain"/>
</dbReference>
<dbReference type="SMART" id="SM00515">
    <property type="entry name" value="eIF5C"/>
    <property type="match status" value="1"/>
</dbReference>
<dbReference type="Pfam" id="PF25504">
    <property type="entry name" value="HEAT_5MP1_2"/>
    <property type="match status" value="1"/>
</dbReference>
<dbReference type="RefSeq" id="XP_028478353.1">
    <property type="nucleotide sequence ID" value="XM_028621901.1"/>
</dbReference>
<feature type="region of interest" description="Disordered" evidence="1">
    <location>
        <begin position="1"/>
        <end position="23"/>
    </location>
</feature>
<evidence type="ECO:0000259" key="2">
    <source>
        <dbReference type="PROSITE" id="PS51363"/>
    </source>
</evidence>
<dbReference type="Proteomes" id="UP000279236">
    <property type="component" value="Unassembled WGS sequence"/>
</dbReference>
<name>A0A427Y1N8_9TREE</name>
<dbReference type="InterPro" id="IPR051245">
    <property type="entry name" value="eIF5-mimic_regulator"/>
</dbReference>
<sequence>MSHTPTSTTPGNASGAAAKPTLTGVRIRQRKGQAKATAKFEPEVFRDSLLLHLALIPTPPTTDALVTKLVQAGTTLEFLKYSEQLFETLVVGGLLQPGGSYLDEKRSPFYSLQPTEGEAAEALGDWDPVKGIVETIQRVSQRYRYLQRPLEDSFLPDLLGYLGKWDLASRDKLASTVALLIIELQIAPKCLTSLAKDHVVKDEVALRFLTTFFRVYLSRQTIEHLGAVMRRSGLRDILSVFPVAIRDRAHLDAHFKNEGLPQIVDWYAKVALSEIKEETITAVARMIQDEDTNDQVVEYLKTQQTERPAPEADLCEWIFQGWMKAFDWSARADQLESNVVAFVNQVAPAAEPFASTAKAQIGILNAMQVYCYQDTRILKAFPQLVKVLYNADVVSDQAIIYWHQKGAKPNGKQHFLKVTEALVRFLEEQSDDEDDE</sequence>
<feature type="domain" description="W2" evidence="2">
    <location>
        <begin position="269"/>
        <end position="436"/>
    </location>
</feature>
<dbReference type="SUPFAM" id="SSF48371">
    <property type="entry name" value="ARM repeat"/>
    <property type="match status" value="1"/>
</dbReference>
<feature type="compositionally biased region" description="Polar residues" evidence="1">
    <location>
        <begin position="1"/>
        <end position="12"/>
    </location>
</feature>
<evidence type="ECO:0000256" key="1">
    <source>
        <dbReference type="SAM" id="MobiDB-lite"/>
    </source>
</evidence>
<dbReference type="GeneID" id="39590992"/>
<organism evidence="3 4">
    <name type="scientific">Apiotrichum porosum</name>
    <dbReference type="NCBI Taxonomy" id="105984"/>
    <lineage>
        <taxon>Eukaryota</taxon>
        <taxon>Fungi</taxon>
        <taxon>Dikarya</taxon>
        <taxon>Basidiomycota</taxon>
        <taxon>Agaricomycotina</taxon>
        <taxon>Tremellomycetes</taxon>
        <taxon>Trichosporonales</taxon>
        <taxon>Trichosporonaceae</taxon>
        <taxon>Apiotrichum</taxon>
    </lineage>
</organism>
<evidence type="ECO:0000313" key="3">
    <source>
        <dbReference type="EMBL" id="RSH84905.1"/>
    </source>
</evidence>
<dbReference type="GO" id="GO:0016020">
    <property type="term" value="C:membrane"/>
    <property type="evidence" value="ECO:0007669"/>
    <property type="project" value="TreeGrafter"/>
</dbReference>
<dbReference type="EMBL" id="RSCE01000003">
    <property type="protein sequence ID" value="RSH84905.1"/>
    <property type="molecule type" value="Genomic_DNA"/>
</dbReference>
<evidence type="ECO:0000313" key="4">
    <source>
        <dbReference type="Proteomes" id="UP000279236"/>
    </source>
</evidence>
<dbReference type="PANTHER" id="PTHR14208">
    <property type="entry name" value="BASIC LEUCINE ZIPPER AND W2 DOMAIN-CONTAINING PROTEIN"/>
    <property type="match status" value="1"/>
</dbReference>
<dbReference type="GO" id="GO:0005737">
    <property type="term" value="C:cytoplasm"/>
    <property type="evidence" value="ECO:0007669"/>
    <property type="project" value="TreeGrafter"/>
</dbReference>
<dbReference type="PANTHER" id="PTHR14208:SF2">
    <property type="entry name" value="PROTEIN KRASAVIETZ"/>
    <property type="match status" value="1"/>
</dbReference>
<dbReference type="Gene3D" id="1.25.40.180">
    <property type="match status" value="1"/>
</dbReference>
<dbReference type="AlphaFoldDB" id="A0A427Y1N8"/>
<dbReference type="OrthoDB" id="1727522at2759"/>
<protein>
    <recommendedName>
        <fullName evidence="2">W2 domain-containing protein</fullName>
    </recommendedName>
</protein>